<evidence type="ECO:0000256" key="6">
    <source>
        <dbReference type="ARBA" id="ARBA00022842"/>
    </source>
</evidence>
<dbReference type="HAMAP" id="MF_01405">
    <property type="entry name" value="Non_canon_purine_NTPase"/>
    <property type="match status" value="1"/>
</dbReference>
<comment type="catalytic activity">
    <reaction evidence="8 10">
        <text>dITP + H2O = dIMP + diphosphate + H(+)</text>
        <dbReference type="Rhea" id="RHEA:28342"/>
        <dbReference type="ChEBI" id="CHEBI:15377"/>
        <dbReference type="ChEBI" id="CHEBI:15378"/>
        <dbReference type="ChEBI" id="CHEBI:33019"/>
        <dbReference type="ChEBI" id="CHEBI:61194"/>
        <dbReference type="ChEBI" id="CHEBI:61382"/>
        <dbReference type="EC" id="3.6.1.66"/>
    </reaction>
</comment>
<dbReference type="GO" id="GO:0017111">
    <property type="term" value="F:ribonucleoside triphosphate phosphatase activity"/>
    <property type="evidence" value="ECO:0007669"/>
    <property type="project" value="InterPro"/>
</dbReference>
<dbReference type="Pfam" id="PF01725">
    <property type="entry name" value="Ham1p_like"/>
    <property type="match status" value="1"/>
</dbReference>
<evidence type="ECO:0000313" key="13">
    <source>
        <dbReference type="Proteomes" id="UP000199409"/>
    </source>
</evidence>
<protein>
    <recommendedName>
        <fullName evidence="10">dITP/XTP pyrophosphatase</fullName>
        <ecNumber evidence="10">3.6.1.66</ecNumber>
    </recommendedName>
    <alternativeName>
        <fullName evidence="10">Non-canonical purine NTP pyrophosphatase</fullName>
    </alternativeName>
    <alternativeName>
        <fullName evidence="10">Non-standard purine NTP pyrophosphatase</fullName>
    </alternativeName>
    <alternativeName>
        <fullName evidence="10">Nucleoside-triphosphate diphosphatase</fullName>
    </alternativeName>
    <alternativeName>
        <fullName evidence="10">Nucleoside-triphosphate pyrophosphatase</fullName>
        <shortName evidence="10">NTPase</shortName>
    </alternativeName>
</protein>
<keyword evidence="13" id="KW-1185">Reference proteome</keyword>
<gene>
    <name evidence="12" type="ORF">SAMN05660420_02763</name>
</gene>
<keyword evidence="7 10" id="KW-0546">Nucleotide metabolism</keyword>
<comment type="function">
    <text evidence="10">Pyrophosphatase that catalyzes the hydrolysis of nucleoside triphosphates to their monophosphate derivatives, with a high preference for the non-canonical purine nucleotides XTP (xanthosine triphosphate), dITP (deoxyinosine triphosphate) and ITP. Seems to function as a house-cleaning enzyme that removes non-canonical purine nucleotides from the nucleotide pool, thus preventing their incorporation into DNA/RNA and avoiding chromosomal lesions.</text>
</comment>
<dbReference type="OrthoDB" id="9807456at2"/>
<dbReference type="AlphaFoldDB" id="A0A1H4CZV9"/>
<comment type="similarity">
    <text evidence="1 10 11">Belongs to the HAM1 NTPase family.</text>
</comment>
<feature type="active site" description="Proton acceptor" evidence="10">
    <location>
        <position position="69"/>
    </location>
</feature>
<evidence type="ECO:0000256" key="3">
    <source>
        <dbReference type="ARBA" id="ARBA00022723"/>
    </source>
</evidence>
<evidence type="ECO:0000313" key="12">
    <source>
        <dbReference type="EMBL" id="SEA66043.1"/>
    </source>
</evidence>
<accession>A0A1H4CZV9</accession>
<evidence type="ECO:0000256" key="2">
    <source>
        <dbReference type="ARBA" id="ARBA00011738"/>
    </source>
</evidence>
<dbReference type="Proteomes" id="UP000199409">
    <property type="component" value="Unassembled WGS sequence"/>
</dbReference>
<dbReference type="GO" id="GO:0036220">
    <property type="term" value="F:ITP diphosphatase activity"/>
    <property type="evidence" value="ECO:0007669"/>
    <property type="project" value="UniProtKB-UniRule"/>
</dbReference>
<comment type="catalytic activity">
    <reaction evidence="9 10">
        <text>XTP + H2O = XMP + diphosphate + H(+)</text>
        <dbReference type="Rhea" id="RHEA:28610"/>
        <dbReference type="ChEBI" id="CHEBI:15377"/>
        <dbReference type="ChEBI" id="CHEBI:15378"/>
        <dbReference type="ChEBI" id="CHEBI:33019"/>
        <dbReference type="ChEBI" id="CHEBI:57464"/>
        <dbReference type="ChEBI" id="CHEBI:61314"/>
        <dbReference type="EC" id="3.6.1.66"/>
    </reaction>
</comment>
<proteinExistence type="inferred from homology"/>
<dbReference type="InterPro" id="IPR020922">
    <property type="entry name" value="dITP/XTP_pyrophosphatase"/>
</dbReference>
<evidence type="ECO:0000256" key="1">
    <source>
        <dbReference type="ARBA" id="ARBA00008023"/>
    </source>
</evidence>
<evidence type="ECO:0000256" key="9">
    <source>
        <dbReference type="ARBA" id="ARBA00052017"/>
    </source>
</evidence>
<evidence type="ECO:0000256" key="10">
    <source>
        <dbReference type="HAMAP-Rule" id="MF_01405"/>
    </source>
</evidence>
<dbReference type="GO" id="GO:0035870">
    <property type="term" value="F:dITP diphosphatase activity"/>
    <property type="evidence" value="ECO:0007669"/>
    <property type="project" value="UniProtKB-UniRule"/>
</dbReference>
<evidence type="ECO:0000256" key="7">
    <source>
        <dbReference type="ARBA" id="ARBA00023080"/>
    </source>
</evidence>
<comment type="caution">
    <text evidence="10">Lacks conserved residue(s) required for the propagation of feature annotation.</text>
</comment>
<dbReference type="SUPFAM" id="SSF52972">
    <property type="entry name" value="ITPase-like"/>
    <property type="match status" value="1"/>
</dbReference>
<keyword evidence="4 10" id="KW-0547">Nucleotide-binding</keyword>
<keyword evidence="3 10" id="KW-0479">Metal-binding</keyword>
<dbReference type="CDD" id="cd00515">
    <property type="entry name" value="HAM1"/>
    <property type="match status" value="1"/>
</dbReference>
<sequence length="198" mass="21652">MKLLIATGNQGKLREIRTLLDDSGIEIVGLDQYEEAPDVIEDGATFLENARKKAVEMAQFSGLLTLADDSGLSVNALAGEPGVFSARYAGEQCDDKENNRKLLREMDAILDEQRQAAFHCVIALAWPDGRCQTYSGQVSGLIMRGERGSGGFGYDPLFMVPEYGKTMAELPASIKNRISHRGMALRKVIPSLKQLATE</sequence>
<dbReference type="Gene3D" id="3.90.950.10">
    <property type="match status" value="1"/>
</dbReference>
<dbReference type="GO" id="GO:0009117">
    <property type="term" value="P:nucleotide metabolic process"/>
    <property type="evidence" value="ECO:0007669"/>
    <property type="project" value="UniProtKB-KW"/>
</dbReference>
<feature type="binding site" evidence="10">
    <location>
        <position position="69"/>
    </location>
    <ligand>
        <name>Mg(2+)</name>
        <dbReference type="ChEBI" id="CHEBI:18420"/>
    </ligand>
</feature>
<dbReference type="EMBL" id="FNQN01000009">
    <property type="protein sequence ID" value="SEA66043.1"/>
    <property type="molecule type" value="Genomic_DNA"/>
</dbReference>
<dbReference type="FunFam" id="3.90.950.10:FF:000001">
    <property type="entry name" value="dITP/XTP pyrophosphatase"/>
    <property type="match status" value="1"/>
</dbReference>
<dbReference type="GO" id="GO:0009146">
    <property type="term" value="P:purine nucleoside triphosphate catabolic process"/>
    <property type="evidence" value="ECO:0007669"/>
    <property type="project" value="UniProtKB-UniRule"/>
</dbReference>
<dbReference type="PANTHER" id="PTHR11067:SF9">
    <property type="entry name" value="INOSINE TRIPHOSPHATE PYROPHOSPHATASE"/>
    <property type="match status" value="1"/>
</dbReference>
<feature type="binding site" evidence="10">
    <location>
        <begin position="7"/>
        <end position="12"/>
    </location>
    <ligand>
        <name>substrate</name>
    </ligand>
</feature>
<dbReference type="InterPro" id="IPR029001">
    <property type="entry name" value="ITPase-like_fam"/>
</dbReference>
<comment type="subunit">
    <text evidence="2 10">Homodimer.</text>
</comment>
<dbReference type="RefSeq" id="WP_092349829.1">
    <property type="nucleotide sequence ID" value="NZ_FNQN01000009.1"/>
</dbReference>
<name>A0A1H4CZV9_9BACT</name>
<evidence type="ECO:0000256" key="8">
    <source>
        <dbReference type="ARBA" id="ARBA00051875"/>
    </source>
</evidence>
<evidence type="ECO:0000256" key="11">
    <source>
        <dbReference type="RuleBase" id="RU003781"/>
    </source>
</evidence>
<dbReference type="GO" id="GO:0036222">
    <property type="term" value="F:XTP diphosphatase activity"/>
    <property type="evidence" value="ECO:0007669"/>
    <property type="project" value="UniProtKB-UniRule"/>
</dbReference>
<organism evidence="12 13">
    <name type="scientific">Desulfuromusa kysingii</name>
    <dbReference type="NCBI Taxonomy" id="37625"/>
    <lineage>
        <taxon>Bacteria</taxon>
        <taxon>Pseudomonadati</taxon>
        <taxon>Thermodesulfobacteriota</taxon>
        <taxon>Desulfuromonadia</taxon>
        <taxon>Desulfuromonadales</taxon>
        <taxon>Geopsychrobacteraceae</taxon>
        <taxon>Desulfuromusa</taxon>
    </lineage>
</organism>
<dbReference type="NCBIfam" id="NF011397">
    <property type="entry name" value="PRK14822.1"/>
    <property type="match status" value="1"/>
</dbReference>
<comment type="cofactor">
    <cofactor evidence="10">
        <name>Mg(2+)</name>
        <dbReference type="ChEBI" id="CHEBI:18420"/>
    </cofactor>
    <text evidence="10">Binds 1 Mg(2+) ion per subunit.</text>
</comment>
<evidence type="ECO:0000256" key="4">
    <source>
        <dbReference type="ARBA" id="ARBA00022741"/>
    </source>
</evidence>
<reference evidence="12 13" key="1">
    <citation type="submission" date="2016-10" db="EMBL/GenBank/DDBJ databases">
        <authorList>
            <person name="de Groot N.N."/>
        </authorList>
    </citation>
    <scope>NUCLEOTIDE SEQUENCE [LARGE SCALE GENOMIC DNA]</scope>
    <source>
        <strain evidence="12 13">DSM 7343</strain>
    </source>
</reference>
<dbReference type="EC" id="3.6.1.66" evidence="10"/>
<feature type="binding site" evidence="10">
    <location>
        <begin position="152"/>
        <end position="155"/>
    </location>
    <ligand>
        <name>substrate</name>
    </ligand>
</feature>
<dbReference type="STRING" id="37625.SAMN05660420_02763"/>
<dbReference type="InterPro" id="IPR002637">
    <property type="entry name" value="RdgB/HAM1"/>
</dbReference>
<feature type="binding site" evidence="10">
    <location>
        <position position="175"/>
    </location>
    <ligand>
        <name>substrate</name>
    </ligand>
</feature>
<dbReference type="GO" id="GO:0000166">
    <property type="term" value="F:nucleotide binding"/>
    <property type="evidence" value="ECO:0007669"/>
    <property type="project" value="UniProtKB-KW"/>
</dbReference>
<comment type="catalytic activity">
    <reaction evidence="10">
        <text>ITP + H2O = IMP + diphosphate + H(+)</text>
        <dbReference type="Rhea" id="RHEA:29399"/>
        <dbReference type="ChEBI" id="CHEBI:15377"/>
        <dbReference type="ChEBI" id="CHEBI:15378"/>
        <dbReference type="ChEBI" id="CHEBI:33019"/>
        <dbReference type="ChEBI" id="CHEBI:58053"/>
        <dbReference type="ChEBI" id="CHEBI:61402"/>
        <dbReference type="EC" id="3.6.1.66"/>
    </reaction>
</comment>
<dbReference type="NCBIfam" id="TIGR00042">
    <property type="entry name" value="RdgB/HAM1 family non-canonical purine NTP pyrophosphatase"/>
    <property type="match status" value="1"/>
</dbReference>
<feature type="binding site" evidence="10">
    <location>
        <begin position="180"/>
        <end position="181"/>
    </location>
    <ligand>
        <name>substrate</name>
    </ligand>
</feature>
<dbReference type="GO" id="GO:0046872">
    <property type="term" value="F:metal ion binding"/>
    <property type="evidence" value="ECO:0007669"/>
    <property type="project" value="UniProtKB-KW"/>
</dbReference>
<dbReference type="PANTHER" id="PTHR11067">
    <property type="entry name" value="INOSINE TRIPHOSPHATE PYROPHOSPHATASE/HAM1 PROTEIN"/>
    <property type="match status" value="1"/>
</dbReference>
<evidence type="ECO:0000256" key="5">
    <source>
        <dbReference type="ARBA" id="ARBA00022801"/>
    </source>
</evidence>
<dbReference type="GO" id="GO:0005829">
    <property type="term" value="C:cytosol"/>
    <property type="evidence" value="ECO:0007669"/>
    <property type="project" value="TreeGrafter"/>
</dbReference>
<feature type="binding site" evidence="10">
    <location>
        <position position="70"/>
    </location>
    <ligand>
        <name>substrate</name>
    </ligand>
</feature>
<keyword evidence="5 10" id="KW-0378">Hydrolase</keyword>
<keyword evidence="6 10" id="KW-0460">Magnesium</keyword>